<reference evidence="8 9" key="1">
    <citation type="submission" date="2012-02" db="EMBL/GenBank/DDBJ databases">
        <title>Improved High-Quality Draft genome of Joostella marina DSM 19592.</title>
        <authorList>
            <consortium name="US DOE Joint Genome Institute (JGI-PGF)"/>
            <person name="Lucas S."/>
            <person name="Copeland A."/>
            <person name="Lapidus A."/>
            <person name="Bruce D."/>
            <person name="Goodwin L."/>
            <person name="Pitluck S."/>
            <person name="Peters L."/>
            <person name="Chertkov O."/>
            <person name="Ovchinnikova G."/>
            <person name="Kyrpides N."/>
            <person name="Mavromatis K."/>
            <person name="Detter J.C."/>
            <person name="Han C."/>
            <person name="Land M."/>
            <person name="Hauser L."/>
            <person name="Markowitz V."/>
            <person name="Cheng J.-F."/>
            <person name="Hugenholtz P."/>
            <person name="Woyke T."/>
            <person name="Wu D."/>
            <person name="Tindall B."/>
            <person name="Brambilla E."/>
            <person name="Klenk H.-P."/>
            <person name="Eisen J.A."/>
        </authorList>
    </citation>
    <scope>NUCLEOTIDE SEQUENCE [LARGE SCALE GENOMIC DNA]</scope>
    <source>
        <strain evidence="8 9">DSM 19592</strain>
    </source>
</reference>
<keyword evidence="3" id="KW-0732">Signal</keyword>
<keyword evidence="9" id="KW-1185">Reference proteome</keyword>
<keyword evidence="4" id="KW-0472">Membrane</keyword>
<dbReference type="PROSITE" id="PS51257">
    <property type="entry name" value="PROKAR_LIPOPROTEIN"/>
    <property type="match status" value="1"/>
</dbReference>
<evidence type="ECO:0000256" key="5">
    <source>
        <dbReference type="ARBA" id="ARBA00023237"/>
    </source>
</evidence>
<dbReference type="eggNOG" id="COG1395">
    <property type="taxonomic scope" value="Bacteria"/>
</dbReference>
<keyword evidence="5" id="KW-0998">Cell outer membrane</keyword>
<evidence type="ECO:0000313" key="9">
    <source>
        <dbReference type="Proteomes" id="UP000004690"/>
    </source>
</evidence>
<name>I3CB10_9FLAO</name>
<evidence type="ECO:0000259" key="6">
    <source>
        <dbReference type="Pfam" id="PF07980"/>
    </source>
</evidence>
<dbReference type="HOGENOM" id="CLU_015553_3_5_10"/>
<evidence type="ECO:0000256" key="3">
    <source>
        <dbReference type="ARBA" id="ARBA00022729"/>
    </source>
</evidence>
<evidence type="ECO:0000259" key="7">
    <source>
        <dbReference type="Pfam" id="PF14322"/>
    </source>
</evidence>
<feature type="domain" description="SusD-like N-terminal" evidence="7">
    <location>
        <begin position="71"/>
        <end position="221"/>
    </location>
</feature>
<gene>
    <name evidence="8" type="ORF">JoomaDRAFT_3874</name>
</gene>
<evidence type="ECO:0000256" key="4">
    <source>
        <dbReference type="ARBA" id="ARBA00023136"/>
    </source>
</evidence>
<evidence type="ECO:0000256" key="1">
    <source>
        <dbReference type="ARBA" id="ARBA00004442"/>
    </source>
</evidence>
<dbReference type="STRING" id="926559.JoomaDRAFT_3874"/>
<dbReference type="Pfam" id="PF07980">
    <property type="entry name" value="SusD_RagB"/>
    <property type="match status" value="1"/>
</dbReference>
<dbReference type="InterPro" id="IPR012944">
    <property type="entry name" value="SusD_RagB_dom"/>
</dbReference>
<feature type="domain" description="RagB/SusD" evidence="6">
    <location>
        <begin position="263"/>
        <end position="551"/>
    </location>
</feature>
<dbReference type="Proteomes" id="UP000004690">
    <property type="component" value="Unassembled WGS sequence"/>
</dbReference>
<dbReference type="RefSeq" id="WP_008615370.1">
    <property type="nucleotide sequence ID" value="NZ_JH651379.1"/>
</dbReference>
<dbReference type="OrthoDB" id="621570at2"/>
<comment type="similarity">
    <text evidence="2">Belongs to the SusD family.</text>
</comment>
<dbReference type="InterPro" id="IPR033985">
    <property type="entry name" value="SusD-like_N"/>
</dbReference>
<evidence type="ECO:0000256" key="2">
    <source>
        <dbReference type="ARBA" id="ARBA00006275"/>
    </source>
</evidence>
<dbReference type="SUPFAM" id="SSF48452">
    <property type="entry name" value="TPR-like"/>
    <property type="match status" value="1"/>
</dbReference>
<dbReference type="Gene3D" id="1.25.40.390">
    <property type="match status" value="1"/>
</dbReference>
<dbReference type="InterPro" id="IPR011990">
    <property type="entry name" value="TPR-like_helical_dom_sf"/>
</dbReference>
<comment type="subcellular location">
    <subcellularLocation>
        <location evidence="1">Cell outer membrane</location>
    </subcellularLocation>
</comment>
<evidence type="ECO:0000313" key="8">
    <source>
        <dbReference type="EMBL" id="EIJ40803.1"/>
    </source>
</evidence>
<dbReference type="AlphaFoldDB" id="I3CB10"/>
<dbReference type="GO" id="GO:0009279">
    <property type="term" value="C:cell outer membrane"/>
    <property type="evidence" value="ECO:0007669"/>
    <property type="project" value="UniProtKB-SubCell"/>
</dbReference>
<dbReference type="Pfam" id="PF14322">
    <property type="entry name" value="SusD-like_3"/>
    <property type="match status" value="1"/>
</dbReference>
<accession>I3CB10</accession>
<dbReference type="EMBL" id="JH651379">
    <property type="protein sequence ID" value="EIJ40803.1"/>
    <property type="molecule type" value="Genomic_DNA"/>
</dbReference>
<sequence length="552" mass="62264">MKKILYIILAAASITSCELDRFPYDSVASDELFEGEGGLEAATGGSYSLLKGNGDGGGFAPQLHRIAEFSSDNVSLSGTTTDALFYTYNYNNITTSGRINDLWSSAYKAIVGCNKVIELSTEGEAAESDQLIGENYYLRAYAFFELVNVFGKPYYQGASNLGVPLKLTSDITDIPDRNTVGEVYNQVVEDLLKAESLMSINKTNAYATKEAAQALLSRVYLYMGENDKSIKYADKVINSGRFSLLPTTELGKYFQKTPEDNTETIFCFRFVEEADYNNSGAPGWYTVGSLYANIQGTGWGEMYASKSYLNLINENPEDARKEFIDPQYELDDDGNKIPAVYWVNDNYTYQFRRTTEENGKIYFTQDESKVEVMTEDNGGETLYYFNNAGTKTYVTYDFDMFKRNGFPKFYILKASLQENVPHLWSPVVSRLAEMYLNKAEAYAEMGDETNALANVNVIRERAGVPTYDDATDFPVGKDLIDVVSDERRLEFAYEGHRKFDVFRNAETLDRRYPGTHLSGSNPYYEVLPTDNRVIEYIPQNQINTQPTLIQND</sequence>
<proteinExistence type="inferred from homology"/>
<organism evidence="8 9">
    <name type="scientific">Galbibacter orientalis DSM 19592</name>
    <dbReference type="NCBI Taxonomy" id="926559"/>
    <lineage>
        <taxon>Bacteria</taxon>
        <taxon>Pseudomonadati</taxon>
        <taxon>Bacteroidota</taxon>
        <taxon>Flavobacteriia</taxon>
        <taxon>Flavobacteriales</taxon>
        <taxon>Flavobacteriaceae</taxon>
        <taxon>Galbibacter</taxon>
    </lineage>
</organism>
<protein>
    <submittedName>
        <fullName evidence="8">RagB/SusD family protein</fullName>
    </submittedName>
</protein>